<organism evidence="4 5">
    <name type="scientific">Solitalea koreensis</name>
    <dbReference type="NCBI Taxonomy" id="543615"/>
    <lineage>
        <taxon>Bacteria</taxon>
        <taxon>Pseudomonadati</taxon>
        <taxon>Bacteroidota</taxon>
        <taxon>Sphingobacteriia</taxon>
        <taxon>Sphingobacteriales</taxon>
        <taxon>Sphingobacteriaceae</taxon>
        <taxon>Solitalea</taxon>
    </lineage>
</organism>
<proteinExistence type="predicted"/>
<feature type="compositionally biased region" description="Basic and acidic residues" evidence="2">
    <location>
        <begin position="1"/>
        <end position="21"/>
    </location>
</feature>
<keyword evidence="3" id="KW-0812">Transmembrane</keyword>
<dbReference type="AlphaFoldDB" id="A0A521E3J4"/>
<dbReference type="EMBL" id="FXSZ01000011">
    <property type="protein sequence ID" value="SMO78518.1"/>
    <property type="molecule type" value="Genomic_DNA"/>
</dbReference>
<evidence type="ECO:0000256" key="1">
    <source>
        <dbReference type="SAM" id="Coils"/>
    </source>
</evidence>
<reference evidence="4 5" key="1">
    <citation type="submission" date="2017-05" db="EMBL/GenBank/DDBJ databases">
        <authorList>
            <person name="Varghese N."/>
            <person name="Submissions S."/>
        </authorList>
    </citation>
    <scope>NUCLEOTIDE SEQUENCE [LARGE SCALE GENOMIC DNA]</scope>
    <source>
        <strain evidence="4 5">DSM 21342</strain>
    </source>
</reference>
<feature type="region of interest" description="Disordered" evidence="2">
    <location>
        <begin position="1"/>
        <end position="23"/>
    </location>
</feature>
<evidence type="ECO:0000313" key="5">
    <source>
        <dbReference type="Proteomes" id="UP000315971"/>
    </source>
</evidence>
<gene>
    <name evidence="4" type="ORF">SAMN06265350_1116</name>
</gene>
<keyword evidence="3" id="KW-1133">Transmembrane helix</keyword>
<evidence type="ECO:0008006" key="6">
    <source>
        <dbReference type="Google" id="ProtNLM"/>
    </source>
</evidence>
<evidence type="ECO:0000256" key="3">
    <source>
        <dbReference type="SAM" id="Phobius"/>
    </source>
</evidence>
<name>A0A521E3J4_9SPHI</name>
<dbReference type="RefSeq" id="WP_142604548.1">
    <property type="nucleotide sequence ID" value="NZ_FXSZ01000011.1"/>
</dbReference>
<dbReference type="OrthoDB" id="981249at2"/>
<dbReference type="Pfam" id="PF19579">
    <property type="entry name" value="FtsL_2"/>
    <property type="match status" value="1"/>
</dbReference>
<dbReference type="InterPro" id="IPR045755">
    <property type="entry name" value="FtsL-like"/>
</dbReference>
<evidence type="ECO:0000256" key="2">
    <source>
        <dbReference type="SAM" id="MobiDB-lite"/>
    </source>
</evidence>
<keyword evidence="3" id="KW-0472">Membrane</keyword>
<dbReference type="Proteomes" id="UP000315971">
    <property type="component" value="Unassembled WGS sequence"/>
</dbReference>
<keyword evidence="5" id="KW-1185">Reference proteome</keyword>
<keyword evidence="1" id="KW-0175">Coiled coil</keyword>
<evidence type="ECO:0000313" key="4">
    <source>
        <dbReference type="EMBL" id="SMO78518.1"/>
    </source>
</evidence>
<feature type="coiled-coil region" evidence="1">
    <location>
        <begin position="64"/>
        <end position="94"/>
    </location>
</feature>
<feature type="transmembrane region" description="Helical" evidence="3">
    <location>
        <begin position="43"/>
        <end position="62"/>
    </location>
</feature>
<sequence>MQNSLKEEMEPRLKEQPEKQPKASSRGFFDLLFKTEVVSEEKATQMLPFFLFLGVIAMIYITNRHFAERNVRAINKANKELKELRWEYMTNKAQLMFLSKQTEVAARVAQYGLKESVQPPKKIVIKKDEN</sequence>
<accession>A0A521E3J4</accession>
<protein>
    <recommendedName>
        <fullName evidence="6">Cell division protein FtsL</fullName>
    </recommendedName>
</protein>